<feature type="region of interest" description="Disordered" evidence="1">
    <location>
        <begin position="536"/>
        <end position="565"/>
    </location>
</feature>
<proteinExistence type="predicted"/>
<dbReference type="KEGG" id="bpg:Bathy13g02440"/>
<dbReference type="InterPro" id="IPR039715">
    <property type="entry name" value="ZCCHC10"/>
</dbReference>
<feature type="compositionally biased region" description="Low complexity" evidence="1">
    <location>
        <begin position="491"/>
        <end position="511"/>
    </location>
</feature>
<dbReference type="Proteomes" id="UP000198341">
    <property type="component" value="Chromosome 13"/>
</dbReference>
<organism evidence="2 3">
    <name type="scientific">Bathycoccus prasinos</name>
    <dbReference type="NCBI Taxonomy" id="41875"/>
    <lineage>
        <taxon>Eukaryota</taxon>
        <taxon>Viridiplantae</taxon>
        <taxon>Chlorophyta</taxon>
        <taxon>Mamiellophyceae</taxon>
        <taxon>Mamiellales</taxon>
        <taxon>Bathycoccaceae</taxon>
        <taxon>Bathycoccus</taxon>
    </lineage>
</organism>
<feature type="compositionally biased region" description="Basic and acidic residues" evidence="1">
    <location>
        <begin position="139"/>
        <end position="156"/>
    </location>
</feature>
<dbReference type="AlphaFoldDB" id="K8EMH1"/>
<feature type="compositionally biased region" description="Low complexity" evidence="1">
    <location>
        <begin position="547"/>
        <end position="564"/>
    </location>
</feature>
<keyword evidence="3" id="KW-1185">Reference proteome</keyword>
<feature type="compositionally biased region" description="Gly residues" evidence="1">
    <location>
        <begin position="71"/>
        <end position="80"/>
    </location>
</feature>
<feature type="compositionally biased region" description="Basic and acidic residues" evidence="1">
    <location>
        <begin position="97"/>
        <end position="106"/>
    </location>
</feature>
<dbReference type="eggNOG" id="ENOG502SYZ5">
    <property type="taxonomic scope" value="Eukaryota"/>
</dbReference>
<dbReference type="GeneID" id="19012196"/>
<gene>
    <name evidence="2" type="ordered locus">Bathy13g02440</name>
</gene>
<reference evidence="2 3" key="1">
    <citation type="submission" date="2011-10" db="EMBL/GenBank/DDBJ databases">
        <authorList>
            <person name="Genoscope - CEA"/>
        </authorList>
    </citation>
    <scope>NUCLEOTIDE SEQUENCE [LARGE SCALE GENOMIC DNA]</scope>
    <source>
        <strain evidence="2 3">RCC 1105</strain>
    </source>
</reference>
<accession>K8EMH1</accession>
<feature type="region of interest" description="Disordered" evidence="1">
    <location>
        <begin position="684"/>
        <end position="728"/>
    </location>
</feature>
<feature type="compositionally biased region" description="Low complexity" evidence="1">
    <location>
        <begin position="58"/>
        <end position="70"/>
    </location>
</feature>
<protein>
    <submittedName>
        <fullName evidence="2">Uncharacterized protein</fullName>
    </submittedName>
</protein>
<feature type="compositionally biased region" description="Basic and acidic residues" evidence="1">
    <location>
        <begin position="692"/>
        <end position="715"/>
    </location>
</feature>
<feature type="region of interest" description="Disordered" evidence="1">
    <location>
        <begin position="486"/>
        <end position="518"/>
    </location>
</feature>
<dbReference type="EMBL" id="FO082266">
    <property type="protein sequence ID" value="CCO19251.1"/>
    <property type="molecule type" value="Genomic_DNA"/>
</dbReference>
<dbReference type="OrthoDB" id="10524726at2759"/>
<feature type="region of interest" description="Disordered" evidence="1">
    <location>
        <begin position="27"/>
        <end position="156"/>
    </location>
</feature>
<dbReference type="PANTHER" id="PTHR13491">
    <property type="entry name" value="ZCCHC10 PROTEIN"/>
    <property type="match status" value="1"/>
</dbReference>
<dbReference type="RefSeq" id="XP_007509448.1">
    <property type="nucleotide sequence ID" value="XM_007509386.1"/>
</dbReference>
<evidence type="ECO:0000256" key="1">
    <source>
        <dbReference type="SAM" id="MobiDB-lite"/>
    </source>
</evidence>
<evidence type="ECO:0000313" key="2">
    <source>
        <dbReference type="EMBL" id="CCO19251.1"/>
    </source>
</evidence>
<feature type="compositionally biased region" description="Low complexity" evidence="1">
    <location>
        <begin position="115"/>
        <end position="133"/>
    </location>
</feature>
<evidence type="ECO:0000313" key="3">
    <source>
        <dbReference type="Proteomes" id="UP000198341"/>
    </source>
</evidence>
<feature type="compositionally biased region" description="Low complexity" evidence="1">
    <location>
        <begin position="27"/>
        <end position="43"/>
    </location>
</feature>
<dbReference type="PANTHER" id="PTHR13491:SF0">
    <property type="entry name" value="ZINC FINGER CCHC DOMAIN-CONTAINING PROTEIN 10"/>
    <property type="match status" value="1"/>
</dbReference>
<name>K8EMH1_9CHLO</name>
<feature type="compositionally biased region" description="Acidic residues" evidence="1">
    <location>
        <begin position="81"/>
        <end position="96"/>
    </location>
</feature>
<sequence length="739" mass="80168">MHSRSVPATGSVASSFLPGMISKRTTVLKTTTRLRTKTTVSSKPRAAGKFPRRGFCGGVRVVSSSSSSSSGRGGGGTEGGSGDEEEEEEKDDDSTEKEEKEARNEAETPPPLPESLSRGAAAASRRAPILPGGPRRRRRPDERLKTKEEEEEENKKFEKLQNSLFLSLLVTEGAIKGSAMTALGLLLNVKVIDSFRFLSESASGGDGDVVLLGTGVSSAVGVGIACAMPLVLIDFAIMNLFFPSETSTSSSSSDASDAPSLRTAVSNYAKEASLNNPCLNMPFYKDAIVASVARVADSFACVFTLGFLFTWITERGVEYGFEVYEIENTTKWLALAATVLGKEAMIFYESYRRKGFGAGGGADGEKAGGKKEKRAPGMRAYVVTRDKITGKEKMEEITTENIEAKKKRGEKLEPQELAIESAMYNMNVRSTIDNWRERISNGLLGFSFVVSGGNGAAPLVGGLLGDLLFCVYQRNNVKKYLEKYGVDDESNSSNSSSSSRSRSSSSSSSSSGNKMRTSIAVAKARQREMQSVLVKKMKEKEGETNNTTASESVGTSSSTNSTSSQKINDMIQAVQKEASLVARLVVEADEKESLLSSSSTPARATRLNAERKAFKTLENKLPKLMTGLFDGETPELSEYEVAFKEASNFLRTEKASLESKIQSFDESIEKYRAMFAFIFSNDDVNDEDEDDVREKENEVRRETNLEVGKKTKDEGGGTAVEAKEEDDGASFAEKFANFF</sequence>